<dbReference type="Pfam" id="PF01609">
    <property type="entry name" value="DDE_Tnp_1"/>
    <property type="match status" value="1"/>
</dbReference>
<dbReference type="AlphaFoldDB" id="I5AWM4"/>
<name>I5AWM4_EUBC6</name>
<gene>
    <name evidence="2" type="ORF">EubceDRAFT1_2472</name>
</gene>
<dbReference type="PANTHER" id="PTHR34614">
    <property type="match status" value="1"/>
</dbReference>
<feature type="domain" description="Transposase IS4-like" evidence="1">
    <location>
        <begin position="211"/>
        <end position="461"/>
    </location>
</feature>
<evidence type="ECO:0000259" key="1">
    <source>
        <dbReference type="Pfam" id="PF01609"/>
    </source>
</evidence>
<organism evidence="2 3">
    <name type="scientific">Eubacterium cellulosolvens (strain ATCC 43171 / JCM 9499 / 6)</name>
    <name type="common">Cillobacterium cellulosolvens</name>
    <dbReference type="NCBI Taxonomy" id="633697"/>
    <lineage>
        <taxon>Bacteria</taxon>
        <taxon>Bacillati</taxon>
        <taxon>Bacillota</taxon>
        <taxon>Clostridia</taxon>
        <taxon>Eubacteriales</taxon>
        <taxon>Eubacteriaceae</taxon>
        <taxon>Eubacterium</taxon>
    </lineage>
</organism>
<dbReference type="HOGENOM" id="CLU_031289_3_2_9"/>
<dbReference type="eggNOG" id="COG5421">
    <property type="taxonomic scope" value="Bacteria"/>
</dbReference>
<dbReference type="GO" id="GO:0003677">
    <property type="term" value="F:DNA binding"/>
    <property type="evidence" value="ECO:0007669"/>
    <property type="project" value="InterPro"/>
</dbReference>
<reference evidence="2 3" key="1">
    <citation type="submission" date="2010-08" db="EMBL/GenBank/DDBJ databases">
        <authorList>
            <consortium name="US DOE Joint Genome Institute (JGI-PGF)"/>
            <person name="Lucas S."/>
            <person name="Copeland A."/>
            <person name="Lapidus A."/>
            <person name="Cheng J.-F."/>
            <person name="Bruce D."/>
            <person name="Goodwin L."/>
            <person name="Pitluck S."/>
            <person name="Land M.L."/>
            <person name="Hauser L."/>
            <person name="Chang Y.-J."/>
            <person name="Anderson I.J."/>
            <person name="Johnson E."/>
            <person name="Mulhopadhyay B."/>
            <person name="Kyrpides N."/>
            <person name="Woyke T.J."/>
        </authorList>
    </citation>
    <scope>NUCLEOTIDE SEQUENCE [LARGE SCALE GENOMIC DNA]</scope>
    <source>
        <strain evidence="2 3">6</strain>
    </source>
</reference>
<dbReference type="EMBL" id="CM001487">
    <property type="protein sequence ID" value="EIM58197.1"/>
    <property type="molecule type" value="Genomic_DNA"/>
</dbReference>
<reference evidence="2 3" key="2">
    <citation type="submission" date="2012-02" db="EMBL/GenBank/DDBJ databases">
        <title>Improved High-Quality Draft sequence of Eubacterium cellulosolvens 6.</title>
        <authorList>
            <consortium name="US DOE Joint Genome Institute"/>
            <person name="Lucas S."/>
            <person name="Han J."/>
            <person name="Lapidus A."/>
            <person name="Cheng J.-F."/>
            <person name="Goodwin L."/>
            <person name="Pitluck S."/>
            <person name="Peters L."/>
            <person name="Mikhailova N."/>
            <person name="Gu W."/>
            <person name="Detter J.C."/>
            <person name="Han C."/>
            <person name="Tapia R."/>
            <person name="Land M."/>
            <person name="Hauser L."/>
            <person name="Kyrpides N."/>
            <person name="Ivanova N."/>
            <person name="Pagani I."/>
            <person name="Johnson E."/>
            <person name="Mukhopadhyay B."/>
            <person name="Anderson I."/>
            <person name="Woyke T."/>
        </authorList>
    </citation>
    <scope>NUCLEOTIDE SEQUENCE [LARGE SCALE GENOMIC DNA]</scope>
    <source>
        <strain evidence="2 3">6</strain>
    </source>
</reference>
<keyword evidence="3" id="KW-1185">Reference proteome</keyword>
<dbReference type="GO" id="GO:0004803">
    <property type="term" value="F:transposase activity"/>
    <property type="evidence" value="ECO:0007669"/>
    <property type="project" value="InterPro"/>
</dbReference>
<evidence type="ECO:0000313" key="3">
    <source>
        <dbReference type="Proteomes" id="UP000005753"/>
    </source>
</evidence>
<sequence length="567" mass="65749">MYLDLVVEIPKLKTGISRKKIKGTTYIYYEHGRKYYAGKQYTVPQCTSIGKVCEDDPTMMYPNGNFLKFFPDVELPDALPSSPRSGCLKIGAWMAIKKVISHYKLDEKLEEIIGKDSGLFLDLAAYTIVAENNAAQYYPDYAYNHPLFTDEMKVYSDSKISRFLRDICRDDSIAFQNVWNAGMDHREKIYISYDSTNKHCQAGDVEIAEFGHEKDRQKKPIFNYSIGYDKNNRVPLFYESYPGSINDISQLQRMLEKAKAYGYKNAGFILDRGYFSSSNIKYMDANGYSFIIMVKGCKEMVNKQILEVRGTFEDEWEHSIEYYDVNGITTTGYVLPKDEKERYIHIYYSDYRKAKERARLQATIRDQREFLESMRGSDVKIDSKYATYFDLIYHKGADGKKTLQFVREKKDIISRDIKLCGYFSIITSEKMTAEEALCLYKSRDDSEKLFRGDKSYLGDRCMRVYHDEPVHSKIFIEFVALIIRNKIYTCLTDRMKVLHKKKNYMTVPAALKELEKIELVRGLDGRYRMDHAVTATQKTILGAFRMDARSVKNSANELSDLLAGIGE</sequence>
<dbReference type="STRING" id="633697.EubceDRAFT1_2472"/>
<dbReference type="GO" id="GO:0006313">
    <property type="term" value="P:DNA transposition"/>
    <property type="evidence" value="ECO:0007669"/>
    <property type="project" value="InterPro"/>
</dbReference>
<proteinExistence type="predicted"/>
<dbReference type="OrthoDB" id="1763179at2"/>
<protein>
    <submittedName>
        <fullName evidence="2">Transposase</fullName>
    </submittedName>
</protein>
<dbReference type="InterPro" id="IPR002559">
    <property type="entry name" value="Transposase_11"/>
</dbReference>
<dbReference type="PANTHER" id="PTHR34614:SF2">
    <property type="entry name" value="TRANSPOSASE IS4-LIKE DOMAIN-CONTAINING PROTEIN"/>
    <property type="match status" value="1"/>
</dbReference>
<evidence type="ECO:0000313" key="2">
    <source>
        <dbReference type="EMBL" id="EIM58197.1"/>
    </source>
</evidence>
<dbReference type="Proteomes" id="UP000005753">
    <property type="component" value="Chromosome"/>
</dbReference>
<accession>I5AWM4</accession>